<comment type="similarity">
    <text evidence="2">Belongs to the methyl-accepting chemotaxis (MCP) protein family.</text>
</comment>
<feature type="domain" description="HAMP" evidence="5">
    <location>
        <begin position="44"/>
        <end position="100"/>
    </location>
</feature>
<dbReference type="PROSITE" id="PS50885">
    <property type="entry name" value="HAMP"/>
    <property type="match status" value="1"/>
</dbReference>
<evidence type="ECO:0000256" key="1">
    <source>
        <dbReference type="ARBA" id="ARBA00023224"/>
    </source>
</evidence>
<protein>
    <recommendedName>
        <fullName evidence="7">Methyl-accepting chemotaxis protein</fullName>
    </recommendedName>
</protein>
<evidence type="ECO:0000259" key="5">
    <source>
        <dbReference type="PROSITE" id="PS50885"/>
    </source>
</evidence>
<dbReference type="Gene3D" id="1.10.287.950">
    <property type="entry name" value="Methyl-accepting chemotaxis protein"/>
    <property type="match status" value="1"/>
</dbReference>
<keyword evidence="3" id="KW-0812">Transmembrane</keyword>
<dbReference type="AlphaFoldDB" id="A0A0F9J511"/>
<dbReference type="PANTHER" id="PTHR32089:SF112">
    <property type="entry name" value="LYSOZYME-LIKE PROTEIN-RELATED"/>
    <property type="match status" value="1"/>
</dbReference>
<comment type="caution">
    <text evidence="6">The sequence shown here is derived from an EMBL/GenBank/DDBJ whole genome shotgun (WGS) entry which is preliminary data.</text>
</comment>
<evidence type="ECO:0000256" key="3">
    <source>
        <dbReference type="SAM" id="Phobius"/>
    </source>
</evidence>
<name>A0A0F9J511_9ZZZZ</name>
<dbReference type="PROSITE" id="PS50111">
    <property type="entry name" value="CHEMOTAXIS_TRANSDUC_2"/>
    <property type="match status" value="1"/>
</dbReference>
<evidence type="ECO:0000256" key="2">
    <source>
        <dbReference type="ARBA" id="ARBA00029447"/>
    </source>
</evidence>
<dbReference type="PANTHER" id="PTHR32089">
    <property type="entry name" value="METHYL-ACCEPTING CHEMOTAXIS PROTEIN MCPB"/>
    <property type="match status" value="1"/>
</dbReference>
<proteinExistence type="inferred from homology"/>
<feature type="domain" description="Methyl-accepting transducer" evidence="4">
    <location>
        <begin position="105"/>
        <end position="338"/>
    </location>
</feature>
<feature type="non-terminal residue" evidence="6">
    <location>
        <position position="1"/>
    </location>
</feature>
<keyword evidence="1" id="KW-0807">Transducer</keyword>
<dbReference type="CDD" id="cd06225">
    <property type="entry name" value="HAMP"/>
    <property type="match status" value="1"/>
</dbReference>
<dbReference type="SUPFAM" id="SSF58104">
    <property type="entry name" value="Methyl-accepting chemotaxis protein (MCP) signaling domain"/>
    <property type="match status" value="1"/>
</dbReference>
<reference evidence="6" key="1">
    <citation type="journal article" date="2015" name="Nature">
        <title>Complex archaea that bridge the gap between prokaryotes and eukaryotes.</title>
        <authorList>
            <person name="Spang A."/>
            <person name="Saw J.H."/>
            <person name="Jorgensen S.L."/>
            <person name="Zaremba-Niedzwiedzka K."/>
            <person name="Martijn J."/>
            <person name="Lind A.E."/>
            <person name="van Eijk R."/>
            <person name="Schleper C."/>
            <person name="Guy L."/>
            <person name="Ettema T.J."/>
        </authorList>
    </citation>
    <scope>NUCLEOTIDE SEQUENCE</scope>
</reference>
<evidence type="ECO:0000313" key="6">
    <source>
        <dbReference type="EMBL" id="KKM64819.1"/>
    </source>
</evidence>
<dbReference type="InterPro" id="IPR003660">
    <property type="entry name" value="HAMP_dom"/>
</dbReference>
<sequence length="372" mass="40436">SMAALLGTNIALHSLNSLPIIAVNTLSIAMIALIAFMYQKLITKPFTHRLDSMTDVIQTIAEGEGNLAQRLNANQLVNDETGDMGRWINSFIDNLDGIVGQVIQTSTHVSRTNDAMLDTNKEALTVSTEVASAIEGMLLLLEEQMRDIGNASMTAESMKQAMDDVVHEARIQFQSVRNGTQEIRNVVETSAKAVQSLHGRTAEIGNIIGVITEITNQTNLLALNAAIEAARAGDHGRGFSVVADEVRSLALRTAASADEIKQMIQTIQSETLDAYKFMESGVENVDRSLKKTEEASSENDHLHQLVEQMFTTIKQLDNNSQRHGETAKNVGVSAIQMTGAIDELQQRSVMVKNTAGRLNQLVSVFTVSSAQS</sequence>
<evidence type="ECO:0008006" key="7">
    <source>
        <dbReference type="Google" id="ProtNLM"/>
    </source>
</evidence>
<gene>
    <name evidence="6" type="ORF">LCGC14_1497510</name>
</gene>
<dbReference type="Pfam" id="PF00672">
    <property type="entry name" value="HAMP"/>
    <property type="match status" value="1"/>
</dbReference>
<dbReference type="EMBL" id="LAZR01010829">
    <property type="protein sequence ID" value="KKM64819.1"/>
    <property type="molecule type" value="Genomic_DNA"/>
</dbReference>
<organism evidence="6">
    <name type="scientific">marine sediment metagenome</name>
    <dbReference type="NCBI Taxonomy" id="412755"/>
    <lineage>
        <taxon>unclassified sequences</taxon>
        <taxon>metagenomes</taxon>
        <taxon>ecological metagenomes</taxon>
    </lineage>
</organism>
<dbReference type="SMART" id="SM00283">
    <property type="entry name" value="MA"/>
    <property type="match status" value="1"/>
</dbReference>
<dbReference type="GO" id="GO:0016020">
    <property type="term" value="C:membrane"/>
    <property type="evidence" value="ECO:0007669"/>
    <property type="project" value="InterPro"/>
</dbReference>
<dbReference type="Pfam" id="PF00015">
    <property type="entry name" value="MCPsignal"/>
    <property type="match status" value="1"/>
</dbReference>
<dbReference type="GO" id="GO:0007165">
    <property type="term" value="P:signal transduction"/>
    <property type="evidence" value="ECO:0007669"/>
    <property type="project" value="UniProtKB-KW"/>
</dbReference>
<keyword evidence="3" id="KW-1133">Transmembrane helix</keyword>
<keyword evidence="3" id="KW-0472">Membrane</keyword>
<accession>A0A0F9J511</accession>
<dbReference type="SMART" id="SM00304">
    <property type="entry name" value="HAMP"/>
    <property type="match status" value="1"/>
</dbReference>
<evidence type="ECO:0000259" key="4">
    <source>
        <dbReference type="PROSITE" id="PS50111"/>
    </source>
</evidence>
<feature type="transmembrane region" description="Helical" evidence="3">
    <location>
        <begin position="20"/>
        <end position="38"/>
    </location>
</feature>
<dbReference type="InterPro" id="IPR004089">
    <property type="entry name" value="MCPsignal_dom"/>
</dbReference>